<name>A0A6M3LLT2_9ZZZZ</name>
<sequence>MNRDTLFLDWLERQQGSALLSDDNGRWAVVTDGLQNIPDEWQFAKPGDVHSTFFVTANEWRGSIREAIDSAMEGGDE</sequence>
<accession>A0A6M3LLT2</accession>
<gene>
    <name evidence="1" type="ORF">MM415B04082_0010</name>
</gene>
<evidence type="ECO:0000313" key="1">
    <source>
        <dbReference type="EMBL" id="QJA93918.1"/>
    </source>
</evidence>
<organism evidence="1">
    <name type="scientific">viral metagenome</name>
    <dbReference type="NCBI Taxonomy" id="1070528"/>
    <lineage>
        <taxon>unclassified sequences</taxon>
        <taxon>metagenomes</taxon>
        <taxon>organismal metagenomes</taxon>
    </lineage>
</organism>
<dbReference type="AlphaFoldDB" id="A0A6M3LLT2"/>
<dbReference type="EMBL" id="MT143187">
    <property type="protein sequence ID" value="QJA93918.1"/>
    <property type="molecule type" value="Genomic_DNA"/>
</dbReference>
<protein>
    <submittedName>
        <fullName evidence="1">Uncharacterized protein</fullName>
    </submittedName>
</protein>
<proteinExistence type="predicted"/>
<reference evidence="1" key="1">
    <citation type="submission" date="2020-03" db="EMBL/GenBank/DDBJ databases">
        <title>The deep terrestrial virosphere.</title>
        <authorList>
            <person name="Holmfeldt K."/>
            <person name="Nilsson E."/>
            <person name="Simone D."/>
            <person name="Lopez-Fernandez M."/>
            <person name="Wu X."/>
            <person name="de Brujin I."/>
            <person name="Lundin D."/>
            <person name="Andersson A."/>
            <person name="Bertilsson S."/>
            <person name="Dopson M."/>
        </authorList>
    </citation>
    <scope>NUCLEOTIDE SEQUENCE</scope>
    <source>
        <strain evidence="1">MM415B04082</strain>
    </source>
</reference>